<dbReference type="EnsemblMetazoa" id="ACOM032049-RA">
    <property type="protein sequence ID" value="ACOM032049-PA.1"/>
    <property type="gene ID" value="ACOM032049"/>
</dbReference>
<name>A0A8W7PHR7_ANOCL</name>
<dbReference type="AlphaFoldDB" id="A0A8W7PHR7"/>
<evidence type="ECO:0000313" key="1">
    <source>
        <dbReference type="EnsemblMetazoa" id="ACOM032049-PA.1"/>
    </source>
</evidence>
<sequence length="241" mass="26258">MRADCFDFVFSSAAAVDDALDDSRAGGLDCFCRTPGPSSSSSSSSPSTSSSAAVALVMLEVDGSTLLAASSRRSTLSYPYQPRMSFIAVSASSYNEKDNSKRETSITPQTIATDDIETRNRNEIFVIYFPVNTAPLSNLGANRAAVLHFMPSAQYVCLTAGDFPRTDRNDERSETSIDRVAPAIGFRFRGYRATHYGIIWQHIYIRARPRPRCSAMMDRGLEDASIRSFSTAACFAACSTT</sequence>
<protein>
    <submittedName>
        <fullName evidence="1">Uncharacterized protein</fullName>
    </submittedName>
</protein>
<organism evidence="1">
    <name type="scientific">Anopheles coluzzii</name>
    <name type="common">African malaria mosquito</name>
    <dbReference type="NCBI Taxonomy" id="1518534"/>
    <lineage>
        <taxon>Eukaryota</taxon>
        <taxon>Metazoa</taxon>
        <taxon>Ecdysozoa</taxon>
        <taxon>Arthropoda</taxon>
        <taxon>Hexapoda</taxon>
        <taxon>Insecta</taxon>
        <taxon>Pterygota</taxon>
        <taxon>Neoptera</taxon>
        <taxon>Endopterygota</taxon>
        <taxon>Diptera</taxon>
        <taxon>Nematocera</taxon>
        <taxon>Culicoidea</taxon>
        <taxon>Culicidae</taxon>
        <taxon>Anophelinae</taxon>
        <taxon>Anopheles</taxon>
    </lineage>
</organism>
<reference evidence="1" key="1">
    <citation type="submission" date="2022-08" db="UniProtKB">
        <authorList>
            <consortium name="EnsemblMetazoa"/>
        </authorList>
    </citation>
    <scope>IDENTIFICATION</scope>
</reference>
<proteinExistence type="predicted"/>
<accession>A0A8W7PHR7</accession>
<dbReference type="Proteomes" id="UP000075882">
    <property type="component" value="Unassembled WGS sequence"/>
</dbReference>